<accession>A0A7M7P7P0</accession>
<dbReference type="EnsemblMetazoa" id="XM_030990785">
    <property type="protein sequence ID" value="XP_030846645"/>
    <property type="gene ID" value="LOC105438151"/>
</dbReference>
<dbReference type="Pfam" id="PF12796">
    <property type="entry name" value="Ank_2"/>
    <property type="match status" value="1"/>
</dbReference>
<dbReference type="PANTHER" id="PTHR24202:SF4">
    <property type="entry name" value="E3 UBIQUITIN-PROTEIN LIGASE MIB2-RELATED"/>
    <property type="match status" value="1"/>
</dbReference>
<dbReference type="PROSITE" id="PS50297">
    <property type="entry name" value="ANK_REP_REGION"/>
    <property type="match status" value="1"/>
</dbReference>
<name>A0A7M7P7P0_STRPU</name>
<dbReference type="SUPFAM" id="SSF48403">
    <property type="entry name" value="Ankyrin repeat"/>
    <property type="match status" value="1"/>
</dbReference>
<dbReference type="InParanoid" id="A0A7M7P7P0"/>
<dbReference type="KEGG" id="spu:105438151"/>
<evidence type="ECO:0000313" key="3">
    <source>
        <dbReference type="Proteomes" id="UP000007110"/>
    </source>
</evidence>
<evidence type="ECO:0000313" key="2">
    <source>
        <dbReference type="EnsemblMetazoa" id="XP_030846645"/>
    </source>
</evidence>
<organism evidence="2 3">
    <name type="scientific">Strongylocentrotus purpuratus</name>
    <name type="common">Purple sea urchin</name>
    <dbReference type="NCBI Taxonomy" id="7668"/>
    <lineage>
        <taxon>Eukaryota</taxon>
        <taxon>Metazoa</taxon>
        <taxon>Echinodermata</taxon>
        <taxon>Eleutherozoa</taxon>
        <taxon>Echinozoa</taxon>
        <taxon>Echinoidea</taxon>
        <taxon>Euechinoidea</taxon>
        <taxon>Echinacea</taxon>
        <taxon>Camarodonta</taxon>
        <taxon>Echinidea</taxon>
        <taxon>Strongylocentrotidae</taxon>
        <taxon>Strongylocentrotus</taxon>
    </lineage>
</organism>
<keyword evidence="1" id="KW-0040">ANK repeat</keyword>
<dbReference type="PROSITE" id="PS50088">
    <property type="entry name" value="ANK_REPEAT"/>
    <property type="match status" value="1"/>
</dbReference>
<evidence type="ECO:0000256" key="1">
    <source>
        <dbReference type="PROSITE-ProRule" id="PRU00023"/>
    </source>
</evidence>
<dbReference type="GeneID" id="105438151"/>
<sequence length="174" mass="19445">MTKLLDTIPRLVEARDEHGCTPIFLAVCKGFRDATQLLLNKGHCNVNAVESVVGLRPLAVAISHEHFHLVDVLVKNGADVNLQDHAGKTSLQIGLFAHATRGHTMKEEPYMAEMKRKWRRIGIKTNSDALLAFLVSHGGDLNAYDCEGVTIKTMFQQRRDPVLKPLLEIQRQRG</sequence>
<reference evidence="3" key="1">
    <citation type="submission" date="2015-02" db="EMBL/GenBank/DDBJ databases">
        <title>Genome sequencing for Strongylocentrotus purpuratus.</title>
        <authorList>
            <person name="Murali S."/>
            <person name="Liu Y."/>
            <person name="Vee V."/>
            <person name="English A."/>
            <person name="Wang M."/>
            <person name="Skinner E."/>
            <person name="Han Y."/>
            <person name="Muzny D.M."/>
            <person name="Worley K.C."/>
            <person name="Gibbs R.A."/>
        </authorList>
    </citation>
    <scope>NUCLEOTIDE SEQUENCE</scope>
</reference>
<dbReference type="Proteomes" id="UP000007110">
    <property type="component" value="Unassembled WGS sequence"/>
</dbReference>
<reference evidence="2" key="2">
    <citation type="submission" date="2021-01" db="UniProtKB">
        <authorList>
            <consortium name="EnsemblMetazoa"/>
        </authorList>
    </citation>
    <scope>IDENTIFICATION</scope>
</reference>
<dbReference type="PANTHER" id="PTHR24202">
    <property type="entry name" value="E3 UBIQUITIN-PROTEIN LIGASE MIB2"/>
    <property type="match status" value="1"/>
</dbReference>
<dbReference type="RefSeq" id="XP_030846645.1">
    <property type="nucleotide sequence ID" value="XM_030990785.1"/>
</dbReference>
<dbReference type="SMART" id="SM00248">
    <property type="entry name" value="ANK"/>
    <property type="match status" value="2"/>
</dbReference>
<dbReference type="Gene3D" id="1.25.40.20">
    <property type="entry name" value="Ankyrin repeat-containing domain"/>
    <property type="match status" value="1"/>
</dbReference>
<proteinExistence type="predicted"/>
<dbReference type="AlphaFoldDB" id="A0A7M7P7P0"/>
<keyword evidence="3" id="KW-1185">Reference proteome</keyword>
<feature type="repeat" description="ANK" evidence="1">
    <location>
        <begin position="53"/>
        <end position="85"/>
    </location>
</feature>
<dbReference type="OrthoDB" id="6109495at2759"/>
<dbReference type="InterPro" id="IPR036770">
    <property type="entry name" value="Ankyrin_rpt-contain_sf"/>
</dbReference>
<protein>
    <submittedName>
        <fullName evidence="2">Uncharacterized protein</fullName>
    </submittedName>
</protein>
<dbReference type="InterPro" id="IPR002110">
    <property type="entry name" value="Ankyrin_rpt"/>
</dbReference>